<dbReference type="EMBL" id="JBHLUN010000036">
    <property type="protein sequence ID" value="MFC0411029.1"/>
    <property type="molecule type" value="Genomic_DNA"/>
</dbReference>
<feature type="transmembrane region" description="Helical" evidence="7">
    <location>
        <begin position="98"/>
        <end position="121"/>
    </location>
</feature>
<evidence type="ECO:0000256" key="3">
    <source>
        <dbReference type="ARBA" id="ARBA00022475"/>
    </source>
</evidence>
<dbReference type="InterPro" id="IPR000515">
    <property type="entry name" value="MetI-like"/>
</dbReference>
<reference evidence="9 10" key="1">
    <citation type="submission" date="2024-09" db="EMBL/GenBank/DDBJ databases">
        <authorList>
            <person name="Sun Q."/>
            <person name="Mori K."/>
        </authorList>
    </citation>
    <scope>NUCLEOTIDE SEQUENCE [LARGE SCALE GENOMIC DNA]</scope>
    <source>
        <strain evidence="9 10">TBRC 5777</strain>
    </source>
</reference>
<evidence type="ECO:0000256" key="1">
    <source>
        <dbReference type="ARBA" id="ARBA00004651"/>
    </source>
</evidence>
<protein>
    <submittedName>
        <fullName evidence="9">ABC transporter permease</fullName>
    </submittedName>
</protein>
<comment type="caution">
    <text evidence="9">The sequence shown here is derived from an EMBL/GenBank/DDBJ whole genome shotgun (WGS) entry which is preliminary data.</text>
</comment>
<feature type="transmembrane region" description="Helical" evidence="7">
    <location>
        <begin position="12"/>
        <end position="31"/>
    </location>
</feature>
<evidence type="ECO:0000256" key="4">
    <source>
        <dbReference type="ARBA" id="ARBA00022692"/>
    </source>
</evidence>
<evidence type="ECO:0000256" key="7">
    <source>
        <dbReference type="RuleBase" id="RU363032"/>
    </source>
</evidence>
<keyword evidence="3" id="KW-1003">Cell membrane</keyword>
<evidence type="ECO:0000313" key="10">
    <source>
        <dbReference type="Proteomes" id="UP001589865"/>
    </source>
</evidence>
<name>A0ABV6JZG1_9PROT</name>
<keyword evidence="5 7" id="KW-1133">Transmembrane helix</keyword>
<evidence type="ECO:0000256" key="6">
    <source>
        <dbReference type="ARBA" id="ARBA00023136"/>
    </source>
</evidence>
<dbReference type="RefSeq" id="WP_377046781.1">
    <property type="nucleotide sequence ID" value="NZ_JBHLUN010000036.1"/>
</dbReference>
<proteinExistence type="inferred from homology"/>
<feature type="domain" description="ABC transmembrane type-1" evidence="8">
    <location>
        <begin position="94"/>
        <end position="291"/>
    </location>
</feature>
<dbReference type="Proteomes" id="UP001589865">
    <property type="component" value="Unassembled WGS sequence"/>
</dbReference>
<keyword evidence="10" id="KW-1185">Reference proteome</keyword>
<dbReference type="PROSITE" id="PS50928">
    <property type="entry name" value="ABC_TM1"/>
    <property type="match status" value="1"/>
</dbReference>
<feature type="transmembrane region" description="Helical" evidence="7">
    <location>
        <begin position="225"/>
        <end position="252"/>
    </location>
</feature>
<accession>A0ABV6JZG1</accession>
<dbReference type="Pfam" id="PF00528">
    <property type="entry name" value="BPD_transp_1"/>
    <property type="match status" value="1"/>
</dbReference>
<dbReference type="Gene3D" id="1.10.3720.10">
    <property type="entry name" value="MetI-like"/>
    <property type="match status" value="1"/>
</dbReference>
<gene>
    <name evidence="9" type="ORF">ACFFGY_22515</name>
</gene>
<feature type="transmembrane region" description="Helical" evidence="7">
    <location>
        <begin position="176"/>
        <end position="204"/>
    </location>
</feature>
<organism evidence="9 10">
    <name type="scientific">Roseomonas elaeocarpi</name>
    <dbReference type="NCBI Taxonomy" id="907779"/>
    <lineage>
        <taxon>Bacteria</taxon>
        <taxon>Pseudomonadati</taxon>
        <taxon>Pseudomonadota</taxon>
        <taxon>Alphaproteobacteria</taxon>
        <taxon>Acetobacterales</taxon>
        <taxon>Roseomonadaceae</taxon>
        <taxon>Roseomonas</taxon>
    </lineage>
</organism>
<dbReference type="PANTHER" id="PTHR43163">
    <property type="entry name" value="DIPEPTIDE TRANSPORT SYSTEM PERMEASE PROTEIN DPPB-RELATED"/>
    <property type="match status" value="1"/>
</dbReference>
<keyword evidence="4 7" id="KW-0812">Transmembrane</keyword>
<comment type="similarity">
    <text evidence="7">Belongs to the binding-protein-dependent transport system permease family.</text>
</comment>
<keyword evidence="6 7" id="KW-0472">Membrane</keyword>
<evidence type="ECO:0000256" key="2">
    <source>
        <dbReference type="ARBA" id="ARBA00022448"/>
    </source>
</evidence>
<dbReference type="PANTHER" id="PTHR43163:SF6">
    <property type="entry name" value="DIPEPTIDE TRANSPORT SYSTEM PERMEASE PROTEIN DPPB-RELATED"/>
    <property type="match status" value="1"/>
</dbReference>
<feature type="transmembrane region" description="Helical" evidence="7">
    <location>
        <begin position="133"/>
        <end position="156"/>
    </location>
</feature>
<evidence type="ECO:0000259" key="8">
    <source>
        <dbReference type="PROSITE" id="PS50928"/>
    </source>
</evidence>
<evidence type="ECO:0000313" key="9">
    <source>
        <dbReference type="EMBL" id="MFC0411029.1"/>
    </source>
</evidence>
<dbReference type="InterPro" id="IPR035906">
    <property type="entry name" value="MetI-like_sf"/>
</dbReference>
<evidence type="ECO:0000256" key="5">
    <source>
        <dbReference type="ARBA" id="ARBA00022989"/>
    </source>
</evidence>
<dbReference type="CDD" id="cd06261">
    <property type="entry name" value="TM_PBP2"/>
    <property type="match status" value="1"/>
</dbReference>
<dbReference type="SUPFAM" id="SSF161098">
    <property type="entry name" value="MetI-like"/>
    <property type="match status" value="1"/>
</dbReference>
<comment type="subcellular location">
    <subcellularLocation>
        <location evidence="1 7">Cell membrane</location>
        <topology evidence="1 7">Multi-pass membrane protein</topology>
    </subcellularLocation>
</comment>
<sequence>MKAYLLGRARNSAISLAGLIVLVFFLARLTGNPADLYLPLDVPAEVRHEFSEAHGFNDPLLVQFGRFALGLLQLDFGDSMRFHAPALTLVLNAFPTSLALAALSMGFALAIAVVTGSLGAWRPGGAFDRVTSLLSLAAASLPNFWVAIVGVLLFAVNWRVLPTSGTGGWEHWVLPVAVLVIRPAGLLAQVVRGSMMGTLGAGFIKTARAKGVQQRRIIFVHALRNAMLPAVTVAGDQAAGLINGAVVVEVIFGFPGIGKLMIDAITYRDFTVIQAGVLVTAVAIFVLNTAVDLFYALLDPRIRHA</sequence>
<keyword evidence="2 7" id="KW-0813">Transport</keyword>
<feature type="transmembrane region" description="Helical" evidence="7">
    <location>
        <begin position="272"/>
        <end position="298"/>
    </location>
</feature>